<dbReference type="InterPro" id="IPR015300">
    <property type="entry name" value="DNA-bd_pseudobarrel_sf"/>
</dbReference>
<feature type="compositionally biased region" description="Basic residues" evidence="6">
    <location>
        <begin position="50"/>
        <end position="64"/>
    </location>
</feature>
<keyword evidence="3" id="KW-0238">DNA-binding</keyword>
<evidence type="ECO:0000256" key="6">
    <source>
        <dbReference type="SAM" id="MobiDB-lite"/>
    </source>
</evidence>
<keyword evidence="8" id="KW-1185">Reference proteome</keyword>
<protein>
    <submittedName>
        <fullName evidence="7">Uncharacterized protein</fullName>
    </submittedName>
</protein>
<feature type="compositionally biased region" description="Pro residues" evidence="6">
    <location>
        <begin position="71"/>
        <end position="83"/>
    </location>
</feature>
<feature type="non-terminal residue" evidence="7">
    <location>
        <position position="291"/>
    </location>
</feature>
<gene>
    <name evidence="7" type="ORF">PIB30_111276</name>
</gene>
<evidence type="ECO:0000256" key="2">
    <source>
        <dbReference type="ARBA" id="ARBA00023015"/>
    </source>
</evidence>
<evidence type="ECO:0000256" key="5">
    <source>
        <dbReference type="ARBA" id="ARBA00023242"/>
    </source>
</evidence>
<name>A0ABU6R0K3_9FABA</name>
<organism evidence="7 8">
    <name type="scientific">Stylosanthes scabra</name>
    <dbReference type="NCBI Taxonomy" id="79078"/>
    <lineage>
        <taxon>Eukaryota</taxon>
        <taxon>Viridiplantae</taxon>
        <taxon>Streptophyta</taxon>
        <taxon>Embryophyta</taxon>
        <taxon>Tracheophyta</taxon>
        <taxon>Spermatophyta</taxon>
        <taxon>Magnoliopsida</taxon>
        <taxon>eudicotyledons</taxon>
        <taxon>Gunneridae</taxon>
        <taxon>Pentapetalae</taxon>
        <taxon>rosids</taxon>
        <taxon>fabids</taxon>
        <taxon>Fabales</taxon>
        <taxon>Fabaceae</taxon>
        <taxon>Papilionoideae</taxon>
        <taxon>50 kb inversion clade</taxon>
        <taxon>dalbergioids sensu lato</taxon>
        <taxon>Dalbergieae</taxon>
        <taxon>Pterocarpus clade</taxon>
        <taxon>Stylosanthes</taxon>
    </lineage>
</organism>
<comment type="subcellular location">
    <subcellularLocation>
        <location evidence="1">Nucleus</location>
    </subcellularLocation>
</comment>
<dbReference type="Gene3D" id="2.40.330.10">
    <property type="entry name" value="DNA-binding pseudobarrel domain"/>
    <property type="match status" value="1"/>
</dbReference>
<feature type="compositionally biased region" description="Basic and acidic residues" evidence="6">
    <location>
        <begin position="120"/>
        <end position="149"/>
    </location>
</feature>
<dbReference type="Pfam" id="PF03754">
    <property type="entry name" value="At2g31720-like"/>
    <property type="match status" value="1"/>
</dbReference>
<keyword evidence="5" id="KW-0539">Nucleus</keyword>
<dbReference type="PANTHER" id="PTHR31541">
    <property type="entry name" value="B3 DOMAIN PLANT PROTEIN-RELATED"/>
    <property type="match status" value="1"/>
</dbReference>
<proteinExistence type="predicted"/>
<evidence type="ECO:0000256" key="3">
    <source>
        <dbReference type="ARBA" id="ARBA00023125"/>
    </source>
</evidence>
<feature type="region of interest" description="Disordered" evidence="6">
    <location>
        <begin position="50"/>
        <end position="162"/>
    </location>
</feature>
<feature type="compositionally biased region" description="Low complexity" evidence="6">
    <location>
        <begin position="150"/>
        <end position="162"/>
    </location>
</feature>
<sequence>MAPNPTFPLKHLDVIVYMQGANFYSQDKIAAVESFLEESSFLHSFFSCRVPRRPRSPRNTRHHHATDIATPLPPPPPSSPPTPSSRSSMKKTKRQDSSSTDDEEDKAGKKKKPATRKRSRQSDDETSRDEDEIKKPRNTTEKKENENKKNNNSSSSSSASNSGIVIPELPELFKAVILSLHGTEVTFVMKKEVTESDLSSNNNRLSMPERQINSECMFLTDPEIRRIVESRDEKKRVIGLEVGLVEPSGEVCTQVLKRWQMTSAYTYNLAKSSWKDIAHRNHLKKGHLLNI</sequence>
<evidence type="ECO:0000313" key="7">
    <source>
        <dbReference type="EMBL" id="MED6117578.1"/>
    </source>
</evidence>
<feature type="compositionally biased region" description="Basic residues" evidence="6">
    <location>
        <begin position="108"/>
        <end position="119"/>
    </location>
</feature>
<dbReference type="EMBL" id="JASCZI010006945">
    <property type="protein sequence ID" value="MED6117578.1"/>
    <property type="molecule type" value="Genomic_DNA"/>
</dbReference>
<dbReference type="Proteomes" id="UP001341840">
    <property type="component" value="Unassembled WGS sequence"/>
</dbReference>
<comment type="caution">
    <text evidence="7">The sequence shown here is derived from an EMBL/GenBank/DDBJ whole genome shotgun (WGS) entry which is preliminary data.</text>
</comment>
<reference evidence="7 8" key="1">
    <citation type="journal article" date="2023" name="Plants (Basel)">
        <title>Bridging the Gap: Combining Genomics and Transcriptomics Approaches to Understand Stylosanthes scabra, an Orphan Legume from the Brazilian Caatinga.</title>
        <authorList>
            <person name="Ferreira-Neto J.R.C."/>
            <person name="da Silva M.D."/>
            <person name="Binneck E."/>
            <person name="de Melo N.F."/>
            <person name="da Silva R.H."/>
            <person name="de Melo A.L.T.M."/>
            <person name="Pandolfi V."/>
            <person name="Bustamante F.O."/>
            <person name="Brasileiro-Vidal A.C."/>
            <person name="Benko-Iseppon A.M."/>
        </authorList>
    </citation>
    <scope>NUCLEOTIDE SEQUENCE [LARGE SCALE GENOMIC DNA]</scope>
    <source>
        <tissue evidence="7">Leaves</tissue>
    </source>
</reference>
<dbReference type="PANTHER" id="PTHR31541:SF25">
    <property type="entry name" value="GAMMA-GLIADIN B"/>
    <property type="match status" value="1"/>
</dbReference>
<accession>A0ABU6R0K3</accession>
<dbReference type="InterPro" id="IPR005508">
    <property type="entry name" value="At2g31720-like"/>
</dbReference>
<evidence type="ECO:0000256" key="4">
    <source>
        <dbReference type="ARBA" id="ARBA00023163"/>
    </source>
</evidence>
<keyword evidence="2" id="KW-0805">Transcription regulation</keyword>
<keyword evidence="4" id="KW-0804">Transcription</keyword>
<evidence type="ECO:0000313" key="8">
    <source>
        <dbReference type="Proteomes" id="UP001341840"/>
    </source>
</evidence>
<evidence type="ECO:0000256" key="1">
    <source>
        <dbReference type="ARBA" id="ARBA00004123"/>
    </source>
</evidence>